<gene>
    <name evidence="2" type="ORF">CCM_06522</name>
</gene>
<organism evidence="2 3">
    <name type="scientific">Cordyceps militaris (strain CM01)</name>
    <name type="common">Caterpillar fungus</name>
    <dbReference type="NCBI Taxonomy" id="983644"/>
    <lineage>
        <taxon>Eukaryota</taxon>
        <taxon>Fungi</taxon>
        <taxon>Dikarya</taxon>
        <taxon>Ascomycota</taxon>
        <taxon>Pezizomycotina</taxon>
        <taxon>Sordariomycetes</taxon>
        <taxon>Hypocreomycetidae</taxon>
        <taxon>Hypocreales</taxon>
        <taxon>Cordycipitaceae</taxon>
        <taxon>Cordyceps</taxon>
    </lineage>
</organism>
<dbReference type="InParanoid" id="G3JMS0"/>
<evidence type="ECO:0000313" key="2">
    <source>
        <dbReference type="EMBL" id="EGX90102.1"/>
    </source>
</evidence>
<protein>
    <submittedName>
        <fullName evidence="2">Uncharacterized protein</fullName>
    </submittedName>
</protein>
<name>G3JMS0_CORMM</name>
<feature type="signal peptide" evidence="1">
    <location>
        <begin position="1"/>
        <end position="30"/>
    </location>
</feature>
<dbReference type="KEGG" id="cmt:CCM_06522"/>
<proteinExistence type="predicted"/>
<evidence type="ECO:0000256" key="1">
    <source>
        <dbReference type="SAM" id="SignalP"/>
    </source>
</evidence>
<sequence length="231" mass="25530">MAQASATIKLAHYLTTRVTLGLLLIRKTVADTSDQNRRASKQARALESRYINHPALHEGDGSAFCITQSGACRQTSWSLGPRRDNLRVRCDGPVRGWPPMYLLLVDQGPGQKRTGKLREKAWLLEFACRRVAAAPTGYHHRDSIVTCRKTEGEFSLPSSVKPDSSPQAILARNLVTKGAGVKKLLVAFGGWPHRRHGQLGLVYFYSATGALCRHLPRDGIARSLCYEVAQK</sequence>
<dbReference type="AlphaFoldDB" id="G3JMS0"/>
<dbReference type="HOGENOM" id="CLU_1199761_0_0_1"/>
<keyword evidence="1" id="KW-0732">Signal</keyword>
<evidence type="ECO:0000313" key="3">
    <source>
        <dbReference type="Proteomes" id="UP000001610"/>
    </source>
</evidence>
<dbReference type="VEuPathDB" id="FungiDB:CCM_06522"/>
<dbReference type="GeneID" id="18168536"/>
<feature type="chain" id="PRO_5003446321" evidence="1">
    <location>
        <begin position="31"/>
        <end position="231"/>
    </location>
</feature>
<reference evidence="2 3" key="1">
    <citation type="journal article" date="2011" name="Genome Biol.">
        <title>Genome sequence of the insect pathogenic fungus Cordyceps militaris, a valued traditional Chinese medicine.</title>
        <authorList>
            <person name="Zheng P."/>
            <person name="Xia Y."/>
            <person name="Xiao G."/>
            <person name="Xiong C."/>
            <person name="Hu X."/>
            <person name="Zhang S."/>
            <person name="Zheng H."/>
            <person name="Huang Y."/>
            <person name="Zhou Y."/>
            <person name="Wang S."/>
            <person name="Zhao G.P."/>
            <person name="Liu X."/>
            <person name="St Leger R.J."/>
            <person name="Wang C."/>
        </authorList>
    </citation>
    <scope>NUCLEOTIDE SEQUENCE [LARGE SCALE GENOMIC DNA]</scope>
    <source>
        <strain evidence="2 3">CM01</strain>
    </source>
</reference>
<dbReference type="EMBL" id="JH126403">
    <property type="protein sequence ID" value="EGX90102.1"/>
    <property type="molecule type" value="Genomic_DNA"/>
</dbReference>
<dbReference type="Proteomes" id="UP000001610">
    <property type="component" value="Unassembled WGS sequence"/>
</dbReference>
<dbReference type="RefSeq" id="XP_006671726.1">
    <property type="nucleotide sequence ID" value="XM_006671663.1"/>
</dbReference>
<accession>G3JMS0</accession>
<keyword evidence="3" id="KW-1185">Reference proteome</keyword>